<organism evidence="1 2">
    <name type="scientific">Euzebyella marina</name>
    <dbReference type="NCBI Taxonomy" id="1761453"/>
    <lineage>
        <taxon>Bacteria</taxon>
        <taxon>Pseudomonadati</taxon>
        <taxon>Bacteroidota</taxon>
        <taxon>Flavobacteriia</taxon>
        <taxon>Flavobacteriales</taxon>
        <taxon>Flavobacteriaceae</taxon>
        <taxon>Euzebyella</taxon>
    </lineage>
</organism>
<name>A0A3G2L5J5_9FLAO</name>
<sequence>MKNYILLSMVFFWISKGFAQKELDTLYANENQILTLFFPSPIRQAITGHSRFIFTYNREREQYFGTLQSFPGPLSNLLVVTKDGSVYSYYLKYSKELTLLNYFFTENERIGHEEGISPLIKNGDVNDKGPLDATYYGRASEYLLSLAQQSIAINRMNGIKLQLEKIVYNGPDVYLVCEFSNNSNIPFEINDIRVSIINGNKKKSASFQKLTKEIQYSHKLPRVLFSGQASRFVLVLNKFVPNSNEKISIAIREEKGNRKIDLIYSN</sequence>
<dbReference type="EMBL" id="CP032050">
    <property type="protein sequence ID" value="AYN67547.1"/>
    <property type="molecule type" value="Genomic_DNA"/>
</dbReference>
<keyword evidence="2" id="KW-1185">Reference proteome</keyword>
<evidence type="ECO:0000313" key="1">
    <source>
        <dbReference type="EMBL" id="AYN67547.1"/>
    </source>
</evidence>
<dbReference type="AlphaFoldDB" id="A0A3G2L5J5"/>
<proteinExistence type="predicted"/>
<dbReference type="Pfam" id="PF13595">
    <property type="entry name" value="DUF4138"/>
    <property type="match status" value="1"/>
</dbReference>
<protein>
    <submittedName>
        <fullName evidence="1">DUF4138 domain-containing protein</fullName>
    </submittedName>
</protein>
<dbReference type="Proteomes" id="UP000276309">
    <property type="component" value="Chromosome"/>
</dbReference>
<dbReference type="InterPro" id="IPR022298">
    <property type="entry name" value="Conjug_transposon_TraN"/>
</dbReference>
<evidence type="ECO:0000313" key="2">
    <source>
        <dbReference type="Proteomes" id="UP000276309"/>
    </source>
</evidence>
<dbReference type="KEGG" id="emar:D1013_09315"/>
<dbReference type="RefSeq" id="WP_121848563.1">
    <property type="nucleotide sequence ID" value="NZ_CP032050.1"/>
</dbReference>
<reference evidence="1 2" key="1">
    <citation type="submission" date="2018-08" db="EMBL/GenBank/DDBJ databases">
        <title>The reduced genetic potential of extracellular carbohydrate catabolism in Euzebyella marina RN62, a Flavobacteriia bacterium isolated from the hadal water.</title>
        <authorList>
            <person name="Xue C."/>
        </authorList>
    </citation>
    <scope>NUCLEOTIDE SEQUENCE [LARGE SCALE GENOMIC DNA]</scope>
    <source>
        <strain evidence="1 2">RN62</strain>
    </source>
</reference>
<dbReference type="OrthoDB" id="1451423at2"/>
<accession>A0A3G2L5J5</accession>
<gene>
    <name evidence="1" type="ORF">D1013_09315</name>
</gene>